<keyword evidence="3" id="KW-1185">Reference proteome</keyword>
<gene>
    <name evidence="2" type="ORF">EYF80_020166</name>
</gene>
<organism evidence="2 3">
    <name type="scientific">Liparis tanakae</name>
    <name type="common">Tanaka's snailfish</name>
    <dbReference type="NCBI Taxonomy" id="230148"/>
    <lineage>
        <taxon>Eukaryota</taxon>
        <taxon>Metazoa</taxon>
        <taxon>Chordata</taxon>
        <taxon>Craniata</taxon>
        <taxon>Vertebrata</taxon>
        <taxon>Euteleostomi</taxon>
        <taxon>Actinopterygii</taxon>
        <taxon>Neopterygii</taxon>
        <taxon>Teleostei</taxon>
        <taxon>Neoteleostei</taxon>
        <taxon>Acanthomorphata</taxon>
        <taxon>Eupercaria</taxon>
        <taxon>Perciformes</taxon>
        <taxon>Cottioidei</taxon>
        <taxon>Cottales</taxon>
        <taxon>Liparidae</taxon>
        <taxon>Liparis</taxon>
    </lineage>
</organism>
<dbReference type="Proteomes" id="UP000314294">
    <property type="component" value="Unassembled WGS sequence"/>
</dbReference>
<name>A0A4Z2HV70_9TELE</name>
<feature type="region of interest" description="Disordered" evidence="1">
    <location>
        <begin position="60"/>
        <end position="93"/>
    </location>
</feature>
<reference evidence="2 3" key="1">
    <citation type="submission" date="2019-03" db="EMBL/GenBank/DDBJ databases">
        <title>First draft genome of Liparis tanakae, snailfish: a comprehensive survey of snailfish specific genes.</title>
        <authorList>
            <person name="Kim W."/>
            <person name="Song I."/>
            <person name="Jeong J.-H."/>
            <person name="Kim D."/>
            <person name="Kim S."/>
            <person name="Ryu S."/>
            <person name="Song J.Y."/>
            <person name="Lee S.K."/>
        </authorList>
    </citation>
    <scope>NUCLEOTIDE SEQUENCE [LARGE SCALE GENOMIC DNA]</scope>
    <source>
        <tissue evidence="2">Muscle</tissue>
    </source>
</reference>
<dbReference type="EMBL" id="SRLO01000174">
    <property type="protein sequence ID" value="TNN69520.1"/>
    <property type="molecule type" value="Genomic_DNA"/>
</dbReference>
<feature type="compositionally biased region" description="Polar residues" evidence="1">
    <location>
        <begin position="67"/>
        <end position="82"/>
    </location>
</feature>
<protein>
    <submittedName>
        <fullName evidence="2">Uncharacterized protein</fullName>
    </submittedName>
</protein>
<feature type="region of interest" description="Disordered" evidence="1">
    <location>
        <begin position="1"/>
        <end position="21"/>
    </location>
</feature>
<evidence type="ECO:0000256" key="1">
    <source>
        <dbReference type="SAM" id="MobiDB-lite"/>
    </source>
</evidence>
<comment type="caution">
    <text evidence="2">The sequence shown here is derived from an EMBL/GenBank/DDBJ whole genome shotgun (WGS) entry which is preliminary data.</text>
</comment>
<proteinExistence type="predicted"/>
<evidence type="ECO:0000313" key="3">
    <source>
        <dbReference type="Proteomes" id="UP000314294"/>
    </source>
</evidence>
<evidence type="ECO:0000313" key="2">
    <source>
        <dbReference type="EMBL" id="TNN69520.1"/>
    </source>
</evidence>
<dbReference type="AlphaFoldDB" id="A0A4Z2HV70"/>
<sequence length="93" mass="10585">MAAAVTPPQRGPGPQEHRRASVGSLLLVLHRRTLLRRSRSLGRWSGIFFMKEEMEERKESMLKSELNTTTSETRLQHRNTGTEPGLTIDLTQD</sequence>
<accession>A0A4Z2HV70</accession>